<name>R3KAE7_ENTFL</name>
<proteinExistence type="predicted"/>
<gene>
    <name evidence="1" type="ORF">WOU_02470</name>
</gene>
<sequence length="131" mass="15580">MTKGLEVRMKDLRTVNTKVQLLNGQHWILEAGIAYRYMKYFEKGKSVDVIFSKSSLEEIYDQIKILFDSEGKVIALRLNKNSRLLTTKNNQWKKVRSKKVETQAIDVYELLKSIELRDIEKRERKRKPVYK</sequence>
<dbReference type="EMBL" id="ASDZ01000030">
    <property type="protein sequence ID" value="EOK10670.1"/>
    <property type="molecule type" value="Genomic_DNA"/>
</dbReference>
<dbReference type="RefSeq" id="WP_010829021.1">
    <property type="nucleotide sequence ID" value="NZ_KB944866.1"/>
</dbReference>
<accession>R3KAE7</accession>
<protein>
    <submittedName>
        <fullName evidence="1">Uncharacterized protein</fullName>
    </submittedName>
</protein>
<reference evidence="1 2" key="1">
    <citation type="submission" date="2013-02" db="EMBL/GenBank/DDBJ databases">
        <title>The Genome Sequence of Enterococcus faecalis ATCC_6055.</title>
        <authorList>
            <consortium name="The Broad Institute Genome Sequencing Platform"/>
            <consortium name="The Broad Institute Genome Sequencing Center for Infectious Disease"/>
            <person name="Earl A.M."/>
            <person name="Gilmore M.S."/>
            <person name="Lebreton F."/>
            <person name="Walker B."/>
            <person name="Young S.K."/>
            <person name="Zeng Q."/>
            <person name="Gargeya S."/>
            <person name="Fitzgerald M."/>
            <person name="Haas B."/>
            <person name="Abouelleil A."/>
            <person name="Alvarado L."/>
            <person name="Arachchi H.M."/>
            <person name="Berlin A.M."/>
            <person name="Chapman S.B."/>
            <person name="Dewar J."/>
            <person name="Goldberg J."/>
            <person name="Griggs A."/>
            <person name="Gujja S."/>
            <person name="Hansen M."/>
            <person name="Howarth C."/>
            <person name="Imamovic A."/>
            <person name="Larimer J."/>
            <person name="McCowan C."/>
            <person name="Murphy C."/>
            <person name="Neiman D."/>
            <person name="Pearson M."/>
            <person name="Priest M."/>
            <person name="Roberts A."/>
            <person name="Saif S."/>
            <person name="Shea T."/>
            <person name="Sisk P."/>
            <person name="Sykes S."/>
            <person name="Wortman J."/>
            <person name="Nusbaum C."/>
            <person name="Birren B."/>
        </authorList>
    </citation>
    <scope>NUCLEOTIDE SEQUENCE [LARGE SCALE GENOMIC DNA]</scope>
    <source>
        <strain evidence="1 2">ATCC 6055</strain>
    </source>
</reference>
<dbReference type="PATRIC" id="fig|1169311.3.peg.2433"/>
<evidence type="ECO:0000313" key="2">
    <source>
        <dbReference type="Proteomes" id="UP000013638"/>
    </source>
</evidence>
<comment type="caution">
    <text evidence="1">The sequence shown here is derived from an EMBL/GenBank/DDBJ whole genome shotgun (WGS) entry which is preliminary data.</text>
</comment>
<dbReference type="AlphaFoldDB" id="R3KAE7"/>
<organism evidence="1 2">
    <name type="scientific">Enterococcus faecalis ATCC 6055</name>
    <dbReference type="NCBI Taxonomy" id="1169311"/>
    <lineage>
        <taxon>Bacteria</taxon>
        <taxon>Bacillati</taxon>
        <taxon>Bacillota</taxon>
        <taxon>Bacilli</taxon>
        <taxon>Lactobacillales</taxon>
        <taxon>Enterococcaceae</taxon>
        <taxon>Enterococcus</taxon>
    </lineage>
</organism>
<evidence type="ECO:0000313" key="1">
    <source>
        <dbReference type="EMBL" id="EOK10670.1"/>
    </source>
</evidence>
<dbReference type="Proteomes" id="UP000013638">
    <property type="component" value="Unassembled WGS sequence"/>
</dbReference>
<dbReference type="HOGENOM" id="CLU_1956186_0_0_9"/>